<keyword evidence="3" id="KW-1185">Reference proteome</keyword>
<evidence type="ECO:0000313" key="2">
    <source>
        <dbReference type="EMBL" id="KAF7281562.1"/>
    </source>
</evidence>
<feature type="region of interest" description="Disordered" evidence="1">
    <location>
        <begin position="60"/>
        <end position="93"/>
    </location>
</feature>
<gene>
    <name evidence="2" type="ORF">GWI33_004530</name>
</gene>
<dbReference type="Proteomes" id="UP000625711">
    <property type="component" value="Unassembled WGS sequence"/>
</dbReference>
<reference evidence="2" key="1">
    <citation type="submission" date="2020-08" db="EMBL/GenBank/DDBJ databases">
        <title>Genome sequencing and assembly of the red palm weevil Rhynchophorus ferrugineus.</title>
        <authorList>
            <person name="Dias G.B."/>
            <person name="Bergman C.M."/>
            <person name="Manee M."/>
        </authorList>
    </citation>
    <scope>NUCLEOTIDE SEQUENCE</scope>
    <source>
        <strain evidence="2">AA-2017</strain>
        <tissue evidence="2">Whole larva</tissue>
    </source>
</reference>
<name>A0A834IX18_RHYFE</name>
<evidence type="ECO:0000313" key="3">
    <source>
        <dbReference type="Proteomes" id="UP000625711"/>
    </source>
</evidence>
<sequence length="174" mass="19513">MRLLKNPRILLTLTFCPPKKWKDPCAGPPAGLFPFRATITTPRYTGVSRSAKVSRRVQVRRRNERPTRTGVDFWGGDGAADRPPPDWSGGGNCPGGARFSRMDFGVRTRSKFGTVDSGQRVKHRPPFFPLDDGWKVGLRGGLTRNIVLIIGVRQWGRVRSSLCTFSLYVSRKQQ</sequence>
<proteinExistence type="predicted"/>
<organism evidence="2 3">
    <name type="scientific">Rhynchophorus ferrugineus</name>
    <name type="common">Red palm weevil</name>
    <name type="synonym">Curculio ferrugineus</name>
    <dbReference type="NCBI Taxonomy" id="354439"/>
    <lineage>
        <taxon>Eukaryota</taxon>
        <taxon>Metazoa</taxon>
        <taxon>Ecdysozoa</taxon>
        <taxon>Arthropoda</taxon>
        <taxon>Hexapoda</taxon>
        <taxon>Insecta</taxon>
        <taxon>Pterygota</taxon>
        <taxon>Neoptera</taxon>
        <taxon>Endopterygota</taxon>
        <taxon>Coleoptera</taxon>
        <taxon>Polyphaga</taxon>
        <taxon>Cucujiformia</taxon>
        <taxon>Curculionidae</taxon>
        <taxon>Dryophthorinae</taxon>
        <taxon>Rhynchophorus</taxon>
    </lineage>
</organism>
<comment type="caution">
    <text evidence="2">The sequence shown here is derived from an EMBL/GenBank/DDBJ whole genome shotgun (WGS) entry which is preliminary data.</text>
</comment>
<evidence type="ECO:0000256" key="1">
    <source>
        <dbReference type="SAM" id="MobiDB-lite"/>
    </source>
</evidence>
<dbReference type="AlphaFoldDB" id="A0A834IX18"/>
<dbReference type="EMBL" id="JAACXV010000235">
    <property type="protein sequence ID" value="KAF7281562.1"/>
    <property type="molecule type" value="Genomic_DNA"/>
</dbReference>
<accession>A0A834IX18</accession>
<protein>
    <submittedName>
        <fullName evidence="2">Uncharacterized protein</fullName>
    </submittedName>
</protein>